<evidence type="ECO:0000256" key="1">
    <source>
        <dbReference type="ARBA" id="ARBA00022729"/>
    </source>
</evidence>
<evidence type="ECO:0000256" key="2">
    <source>
        <dbReference type="SAM" id="SignalP"/>
    </source>
</evidence>
<proteinExistence type="predicted"/>
<dbReference type="GO" id="GO:1904680">
    <property type="term" value="F:peptide transmembrane transporter activity"/>
    <property type="evidence" value="ECO:0007669"/>
    <property type="project" value="TreeGrafter"/>
</dbReference>
<dbReference type="SUPFAM" id="SSF53850">
    <property type="entry name" value="Periplasmic binding protein-like II"/>
    <property type="match status" value="1"/>
</dbReference>
<feature type="chain" id="PRO_5032533126" evidence="2">
    <location>
        <begin position="23"/>
        <end position="515"/>
    </location>
</feature>
<dbReference type="InterPro" id="IPR006311">
    <property type="entry name" value="TAT_signal"/>
</dbReference>
<dbReference type="PANTHER" id="PTHR30290:SF38">
    <property type="entry name" value="D,D-DIPEPTIDE-BINDING PERIPLASMIC PROTEIN DDPA-RELATED"/>
    <property type="match status" value="1"/>
</dbReference>
<evidence type="ECO:0000313" key="4">
    <source>
        <dbReference type="EMBL" id="QPC83337.1"/>
    </source>
</evidence>
<feature type="signal peptide" evidence="2">
    <location>
        <begin position="1"/>
        <end position="22"/>
    </location>
</feature>
<dbReference type="Gene3D" id="3.90.76.10">
    <property type="entry name" value="Dipeptide-binding Protein, Domain 1"/>
    <property type="match status" value="1"/>
</dbReference>
<dbReference type="PROSITE" id="PS51318">
    <property type="entry name" value="TAT"/>
    <property type="match status" value="1"/>
</dbReference>
<evidence type="ECO:0000259" key="3">
    <source>
        <dbReference type="Pfam" id="PF00496"/>
    </source>
</evidence>
<dbReference type="Pfam" id="PF10518">
    <property type="entry name" value="TAT_signal"/>
    <property type="match status" value="1"/>
</dbReference>
<dbReference type="InterPro" id="IPR019546">
    <property type="entry name" value="TAT_signal_bac_arc"/>
</dbReference>
<keyword evidence="5" id="KW-1185">Reference proteome</keyword>
<feature type="domain" description="Solute-binding protein family 5" evidence="3">
    <location>
        <begin position="83"/>
        <end position="431"/>
    </location>
</feature>
<dbReference type="GO" id="GO:0042597">
    <property type="term" value="C:periplasmic space"/>
    <property type="evidence" value="ECO:0007669"/>
    <property type="project" value="UniProtKB-ARBA"/>
</dbReference>
<dbReference type="GO" id="GO:0015833">
    <property type="term" value="P:peptide transport"/>
    <property type="evidence" value="ECO:0007669"/>
    <property type="project" value="TreeGrafter"/>
</dbReference>
<dbReference type="EMBL" id="CP062983">
    <property type="protein sequence ID" value="QPC83337.1"/>
    <property type="molecule type" value="Genomic_DNA"/>
</dbReference>
<dbReference type="GO" id="GO:0043190">
    <property type="term" value="C:ATP-binding cassette (ABC) transporter complex"/>
    <property type="evidence" value="ECO:0007669"/>
    <property type="project" value="InterPro"/>
</dbReference>
<dbReference type="Gene3D" id="3.40.190.10">
    <property type="entry name" value="Periplasmic binding protein-like II"/>
    <property type="match status" value="1"/>
</dbReference>
<sequence length="515" mass="56528">MKITRRTFLKMAGATAAATAFAPGTRFLSAPAIIHAQETITIGINAWVTSLDAQTQSGPSNVGYRIYGLMHDSLLQIGRDGQPEGLLATAWENDGNQWRFTLREGVVFHDGTTMTADDVVFSLERMMDPQYQGIGLTVGPYLASVEATDELEITITTPAPDPLLPYRLANYWVNIMPRAGVEAAGFDAMQANPIGAGPYKVVEFTPDRLVLEQHSEYWGGTPAAGEIILRYIPENAIRVSALQAGEVDMITNVPIDQLDALESDGDLQVVSTNLFNFMNVLFNTTAGVTADVNVRRALSMAIDRQAIVDQLFGGRVRAMTDYLLPGTLGFDESRPVLTYDPEAAAAALAESSYNGELLSFTPPVGYYVNSELVTQVVNQMWQAIGVNTELAPMEMGAYGQAYYSGAVSATIQSLDSFGDPVTSLLYIWTAGSSNFFSSFYYPQPAEFDESMATLSTAFDPEIRTTEIRKVISILERDMPFTPIYQTADYFAMRQGITWQPHPLFYVDLRPNNFSL</sequence>
<gene>
    <name evidence="4" type="ORF">G4Y79_02865</name>
</gene>
<keyword evidence="1 2" id="KW-0732">Signal</keyword>
<accession>A0A7S8IF91</accession>
<dbReference type="Proteomes" id="UP000594468">
    <property type="component" value="Chromosome"/>
</dbReference>
<dbReference type="InterPro" id="IPR000914">
    <property type="entry name" value="SBP_5_dom"/>
</dbReference>
<dbReference type="AlphaFoldDB" id="A0A7S8IF91"/>
<dbReference type="InterPro" id="IPR030678">
    <property type="entry name" value="Peptide/Ni-bd"/>
</dbReference>
<dbReference type="KEGG" id="pmet:G4Y79_02865"/>
<dbReference type="Gene3D" id="3.10.105.10">
    <property type="entry name" value="Dipeptide-binding Protein, Domain 3"/>
    <property type="match status" value="1"/>
</dbReference>
<dbReference type="RefSeq" id="WP_195171404.1">
    <property type="nucleotide sequence ID" value="NZ_CP062983.1"/>
</dbReference>
<dbReference type="NCBIfam" id="TIGR01409">
    <property type="entry name" value="TAT_signal_seq"/>
    <property type="match status" value="1"/>
</dbReference>
<dbReference type="PIRSF" id="PIRSF002741">
    <property type="entry name" value="MppA"/>
    <property type="match status" value="1"/>
</dbReference>
<name>A0A7S8IF91_9CHLR</name>
<evidence type="ECO:0000313" key="5">
    <source>
        <dbReference type="Proteomes" id="UP000594468"/>
    </source>
</evidence>
<organism evidence="4 5">
    <name type="scientific">Phototrophicus methaneseepsis</name>
    <dbReference type="NCBI Taxonomy" id="2710758"/>
    <lineage>
        <taxon>Bacteria</taxon>
        <taxon>Bacillati</taxon>
        <taxon>Chloroflexota</taxon>
        <taxon>Candidatus Thermofontia</taxon>
        <taxon>Phototrophicales</taxon>
        <taxon>Phototrophicaceae</taxon>
        <taxon>Phototrophicus</taxon>
    </lineage>
</organism>
<reference evidence="4 5" key="1">
    <citation type="submission" date="2020-02" db="EMBL/GenBank/DDBJ databases">
        <authorList>
            <person name="Zheng R.K."/>
            <person name="Sun C.M."/>
        </authorList>
    </citation>
    <scope>NUCLEOTIDE SEQUENCE [LARGE SCALE GENOMIC DNA]</scope>
    <source>
        <strain evidence="5">rifampicinis</strain>
    </source>
</reference>
<dbReference type="Pfam" id="PF00496">
    <property type="entry name" value="SBP_bac_5"/>
    <property type="match status" value="1"/>
</dbReference>
<dbReference type="InterPro" id="IPR039424">
    <property type="entry name" value="SBP_5"/>
</dbReference>
<dbReference type="PANTHER" id="PTHR30290">
    <property type="entry name" value="PERIPLASMIC BINDING COMPONENT OF ABC TRANSPORTER"/>
    <property type="match status" value="1"/>
</dbReference>
<protein>
    <submittedName>
        <fullName evidence="4">Twin-arginine translocation signal domain-containing protein</fullName>
    </submittedName>
</protein>